<gene>
    <name evidence="2" type="ORF">LCGC14_2596850</name>
</gene>
<keyword evidence="1" id="KW-1133">Transmembrane helix</keyword>
<evidence type="ECO:0000256" key="1">
    <source>
        <dbReference type="SAM" id="Phobius"/>
    </source>
</evidence>
<organism evidence="2">
    <name type="scientific">marine sediment metagenome</name>
    <dbReference type="NCBI Taxonomy" id="412755"/>
    <lineage>
        <taxon>unclassified sequences</taxon>
        <taxon>metagenomes</taxon>
        <taxon>ecological metagenomes</taxon>
    </lineage>
</organism>
<accession>A0A0F9AA68</accession>
<protein>
    <submittedName>
        <fullName evidence="2">Uncharacterized protein</fullName>
    </submittedName>
</protein>
<feature type="transmembrane region" description="Helical" evidence="1">
    <location>
        <begin position="77"/>
        <end position="97"/>
    </location>
</feature>
<proteinExistence type="predicted"/>
<dbReference type="AlphaFoldDB" id="A0A0F9AA68"/>
<sequence>MLPKLKHKKGQVGGIITPIVSGIIGLVILVIIGFVIVSTLNNASLLQSGSNEQNATDELISNFTTGISKVSNKLPTVLLIAAVVLILGVLVFLWANFKRMQGLGGGSEL</sequence>
<feature type="transmembrane region" description="Helical" evidence="1">
    <location>
        <begin position="12"/>
        <end position="37"/>
    </location>
</feature>
<name>A0A0F9AA68_9ZZZZ</name>
<evidence type="ECO:0000313" key="2">
    <source>
        <dbReference type="EMBL" id="KKL06355.1"/>
    </source>
</evidence>
<comment type="caution">
    <text evidence="2">The sequence shown here is derived from an EMBL/GenBank/DDBJ whole genome shotgun (WGS) entry which is preliminary data.</text>
</comment>
<dbReference type="EMBL" id="LAZR01043741">
    <property type="protein sequence ID" value="KKL06355.1"/>
    <property type="molecule type" value="Genomic_DNA"/>
</dbReference>
<keyword evidence="1" id="KW-0472">Membrane</keyword>
<reference evidence="2" key="1">
    <citation type="journal article" date="2015" name="Nature">
        <title>Complex archaea that bridge the gap between prokaryotes and eukaryotes.</title>
        <authorList>
            <person name="Spang A."/>
            <person name="Saw J.H."/>
            <person name="Jorgensen S.L."/>
            <person name="Zaremba-Niedzwiedzka K."/>
            <person name="Martijn J."/>
            <person name="Lind A.E."/>
            <person name="van Eijk R."/>
            <person name="Schleper C."/>
            <person name="Guy L."/>
            <person name="Ettema T.J."/>
        </authorList>
    </citation>
    <scope>NUCLEOTIDE SEQUENCE</scope>
</reference>
<keyword evidence="1" id="KW-0812">Transmembrane</keyword>